<proteinExistence type="predicted"/>
<evidence type="ECO:0000259" key="2">
    <source>
        <dbReference type="PROSITE" id="PS51762"/>
    </source>
</evidence>
<accession>A0A151GNZ7</accession>
<name>A0A151GNZ7_DRECN</name>
<dbReference type="Proteomes" id="UP000076580">
    <property type="component" value="Chromosome 02"/>
</dbReference>
<dbReference type="STRING" id="98403.A0A151GNZ7"/>
<keyword evidence="1" id="KW-0732">Signal</keyword>
<reference evidence="3 4" key="1">
    <citation type="journal article" date="2016" name="Sci. Rep.">
        <title>Insights into Adaptations to a Near-Obligate Nematode Endoparasitic Lifestyle from the Finished Genome of Drechmeria coniospora.</title>
        <authorList>
            <person name="Zhang L."/>
            <person name="Zhou Z."/>
            <person name="Guo Q."/>
            <person name="Fokkens L."/>
            <person name="Miskei M."/>
            <person name="Pocsi I."/>
            <person name="Zhang W."/>
            <person name="Chen M."/>
            <person name="Wang L."/>
            <person name="Sun Y."/>
            <person name="Donzelli B.G."/>
            <person name="Gibson D.M."/>
            <person name="Nelson D.R."/>
            <person name="Luo J.G."/>
            <person name="Rep M."/>
            <person name="Liu H."/>
            <person name="Yang S."/>
            <person name="Wang J."/>
            <person name="Krasnoff S.B."/>
            <person name="Xu Y."/>
            <person name="Molnar I."/>
            <person name="Lin M."/>
        </authorList>
    </citation>
    <scope>NUCLEOTIDE SEQUENCE [LARGE SCALE GENOMIC DNA]</scope>
    <source>
        <strain evidence="3 4">ARSEF 6962</strain>
    </source>
</reference>
<dbReference type="GO" id="GO:0004553">
    <property type="term" value="F:hydrolase activity, hydrolyzing O-glycosyl compounds"/>
    <property type="evidence" value="ECO:0007669"/>
    <property type="project" value="InterPro"/>
</dbReference>
<gene>
    <name evidence="3" type="ORF">DCS_05789</name>
</gene>
<dbReference type="GO" id="GO:0005975">
    <property type="term" value="P:carbohydrate metabolic process"/>
    <property type="evidence" value="ECO:0007669"/>
    <property type="project" value="InterPro"/>
</dbReference>
<evidence type="ECO:0000313" key="4">
    <source>
        <dbReference type="Proteomes" id="UP000076580"/>
    </source>
</evidence>
<dbReference type="PANTHER" id="PTHR10963">
    <property type="entry name" value="GLYCOSYL HYDROLASE-RELATED"/>
    <property type="match status" value="1"/>
</dbReference>
<evidence type="ECO:0000313" key="3">
    <source>
        <dbReference type="EMBL" id="KYK58771.1"/>
    </source>
</evidence>
<feature type="signal peptide" evidence="1">
    <location>
        <begin position="1"/>
        <end position="18"/>
    </location>
</feature>
<dbReference type="Pfam" id="PF26113">
    <property type="entry name" value="GH16_XgeA"/>
    <property type="match status" value="1"/>
</dbReference>
<dbReference type="EMBL" id="LAYC01000002">
    <property type="protein sequence ID" value="KYK58771.1"/>
    <property type="molecule type" value="Genomic_DNA"/>
</dbReference>
<dbReference type="SUPFAM" id="SSF49899">
    <property type="entry name" value="Concanavalin A-like lectins/glucanases"/>
    <property type="match status" value="1"/>
</dbReference>
<dbReference type="GeneID" id="63718432"/>
<dbReference type="InterPro" id="IPR050546">
    <property type="entry name" value="Glycosyl_Hydrlase_16"/>
</dbReference>
<dbReference type="InParanoid" id="A0A151GNZ7"/>
<feature type="domain" description="GH16" evidence="2">
    <location>
        <begin position="14"/>
        <end position="308"/>
    </location>
</feature>
<dbReference type="Gene3D" id="2.60.120.200">
    <property type="match status" value="1"/>
</dbReference>
<sequence length="308" mass="33958">MLQQAISLLLLCLDAANGLPRPESSFPRAVSSTRTVFLDDFSGLAVGSLPSRAKWTIDLGTSYPGGPSNWGTGETQVYTNRRTNIAITKYRTLKITPVRERDGTWTSARIETTKAWDFGCPLGQRLRVDAMIKLGADSTSKQLGIWPAFWALGSAYRGNYQNWPSVGEVDILESVNGQNKMHQIVHCDRAPGGVCNEFSGIGRAMDGIQRGLWHTFSWEVDRRPGLREETMTWFIDGRKHWTLKQSDLRSSSAWKALAQNSKMLLLNVAVGGSFPDAVAGYKTPTSRTVGGDGASMEVAWVYAYTSTK</sequence>
<dbReference type="InterPro" id="IPR000757">
    <property type="entry name" value="Beta-glucanase-like"/>
</dbReference>
<keyword evidence="4" id="KW-1185">Reference proteome</keyword>
<evidence type="ECO:0000256" key="1">
    <source>
        <dbReference type="SAM" id="SignalP"/>
    </source>
</evidence>
<dbReference type="PROSITE" id="PS51762">
    <property type="entry name" value="GH16_2"/>
    <property type="match status" value="1"/>
</dbReference>
<organism evidence="3 4">
    <name type="scientific">Drechmeria coniospora</name>
    <name type="common">Nematophagous fungus</name>
    <name type="synonym">Meria coniospora</name>
    <dbReference type="NCBI Taxonomy" id="98403"/>
    <lineage>
        <taxon>Eukaryota</taxon>
        <taxon>Fungi</taxon>
        <taxon>Dikarya</taxon>
        <taxon>Ascomycota</taxon>
        <taxon>Pezizomycotina</taxon>
        <taxon>Sordariomycetes</taxon>
        <taxon>Hypocreomycetidae</taxon>
        <taxon>Hypocreales</taxon>
        <taxon>Ophiocordycipitaceae</taxon>
        <taxon>Drechmeria</taxon>
    </lineage>
</organism>
<dbReference type="InterPro" id="IPR013320">
    <property type="entry name" value="ConA-like_dom_sf"/>
</dbReference>
<protein>
    <submittedName>
        <fullName evidence="3">Glucan endo-1,3-beta-glucosidase A1-like protein</fullName>
    </submittedName>
</protein>
<dbReference type="RefSeq" id="XP_040658123.1">
    <property type="nucleotide sequence ID" value="XM_040803090.1"/>
</dbReference>
<feature type="chain" id="PRO_5007580790" evidence="1">
    <location>
        <begin position="19"/>
        <end position="308"/>
    </location>
</feature>
<dbReference type="AlphaFoldDB" id="A0A151GNZ7"/>
<comment type="caution">
    <text evidence="3">The sequence shown here is derived from an EMBL/GenBank/DDBJ whole genome shotgun (WGS) entry which is preliminary data.</text>
</comment>
<dbReference type="PANTHER" id="PTHR10963:SF60">
    <property type="entry name" value="GRAM-NEGATIVE BACTERIA-BINDING PROTEIN 1-RELATED"/>
    <property type="match status" value="1"/>
</dbReference>